<organism evidence="2 3">
    <name type="scientific">Arabis nemorensis</name>
    <dbReference type="NCBI Taxonomy" id="586526"/>
    <lineage>
        <taxon>Eukaryota</taxon>
        <taxon>Viridiplantae</taxon>
        <taxon>Streptophyta</taxon>
        <taxon>Embryophyta</taxon>
        <taxon>Tracheophyta</taxon>
        <taxon>Spermatophyta</taxon>
        <taxon>Magnoliopsida</taxon>
        <taxon>eudicotyledons</taxon>
        <taxon>Gunneridae</taxon>
        <taxon>Pentapetalae</taxon>
        <taxon>rosids</taxon>
        <taxon>malvids</taxon>
        <taxon>Brassicales</taxon>
        <taxon>Brassicaceae</taxon>
        <taxon>Arabideae</taxon>
        <taxon>Arabis</taxon>
    </lineage>
</organism>
<evidence type="ECO:0000256" key="1">
    <source>
        <dbReference type="SAM" id="MobiDB-lite"/>
    </source>
</evidence>
<proteinExistence type="predicted"/>
<name>A0A565CF15_9BRAS</name>
<dbReference type="AlphaFoldDB" id="A0A565CF15"/>
<reference evidence="2" key="1">
    <citation type="submission" date="2019-07" db="EMBL/GenBank/DDBJ databases">
        <authorList>
            <person name="Dittberner H."/>
        </authorList>
    </citation>
    <scope>NUCLEOTIDE SEQUENCE [LARGE SCALE GENOMIC DNA]</scope>
</reference>
<keyword evidence="3" id="KW-1185">Reference proteome</keyword>
<feature type="compositionally biased region" description="Basic and acidic residues" evidence="1">
    <location>
        <begin position="81"/>
        <end position="117"/>
    </location>
</feature>
<comment type="caution">
    <text evidence="2">The sequence shown here is derived from an EMBL/GenBank/DDBJ whole genome shotgun (WGS) entry which is preliminary data.</text>
</comment>
<evidence type="ECO:0000313" key="2">
    <source>
        <dbReference type="EMBL" id="VVB12111.1"/>
    </source>
</evidence>
<sequence>MKEIKNVLIEVQDGMVKMNQTMEERFQKISSMFGGYETRLKTVESFVNYQGWNDRDDFGFDDYHPRSRFWTDGDCSGGCRRQNDLLEKDPKTGLEKDPSEKDPCEKDPLEKDPKDPLENDPNTGLEKDPSDKDPESGVEKETQAEAELEKEVEKLEKEAEATEVGKEPEAA</sequence>
<gene>
    <name evidence="2" type="ORF">ANE_LOCUS22555</name>
</gene>
<protein>
    <submittedName>
        <fullName evidence="2">Uncharacterized protein</fullName>
    </submittedName>
</protein>
<evidence type="ECO:0000313" key="3">
    <source>
        <dbReference type="Proteomes" id="UP000489600"/>
    </source>
</evidence>
<feature type="compositionally biased region" description="Basic and acidic residues" evidence="1">
    <location>
        <begin position="125"/>
        <end position="171"/>
    </location>
</feature>
<dbReference type="Proteomes" id="UP000489600">
    <property type="component" value="Unassembled WGS sequence"/>
</dbReference>
<feature type="region of interest" description="Disordered" evidence="1">
    <location>
        <begin position="71"/>
        <end position="171"/>
    </location>
</feature>
<accession>A0A565CF15</accession>
<dbReference type="EMBL" id="CABITT030000007">
    <property type="protein sequence ID" value="VVB12111.1"/>
    <property type="molecule type" value="Genomic_DNA"/>
</dbReference>